<feature type="region of interest" description="Disordered" evidence="7">
    <location>
        <begin position="167"/>
        <end position="208"/>
    </location>
</feature>
<feature type="domain" description="Sulfatase N-terminal" evidence="8">
    <location>
        <begin position="9"/>
        <end position="147"/>
    </location>
</feature>
<evidence type="ECO:0000259" key="8">
    <source>
        <dbReference type="Pfam" id="PF00884"/>
    </source>
</evidence>
<dbReference type="VEuPathDB" id="VectorBase:RSAN_055576"/>
<protein>
    <recommendedName>
        <fullName evidence="8">Sulfatase N-terminal domain-containing protein</fullName>
    </recommendedName>
</protein>
<keyword evidence="10" id="KW-1185">Reference proteome</keyword>
<comment type="caution">
    <text evidence="9">The sequence shown here is derived from an EMBL/GenBank/DDBJ whole genome shotgun (WGS) entry which is preliminary data.</text>
</comment>
<dbReference type="VEuPathDB" id="VectorBase:RSAN_056929"/>
<evidence type="ECO:0000313" key="9">
    <source>
        <dbReference type="EMBL" id="KAH7962654.1"/>
    </source>
</evidence>
<evidence type="ECO:0000313" key="10">
    <source>
        <dbReference type="Proteomes" id="UP000821837"/>
    </source>
</evidence>
<evidence type="ECO:0000256" key="7">
    <source>
        <dbReference type="SAM" id="MobiDB-lite"/>
    </source>
</evidence>
<keyword evidence="3" id="KW-0479">Metal-binding</keyword>
<feature type="compositionally biased region" description="Polar residues" evidence="7">
    <location>
        <begin position="197"/>
        <end position="206"/>
    </location>
</feature>
<gene>
    <name evidence="9" type="ORF">HPB52_017331</name>
</gene>
<dbReference type="GO" id="GO:0008484">
    <property type="term" value="F:sulfuric ester hydrolase activity"/>
    <property type="evidence" value="ECO:0007669"/>
    <property type="project" value="InterPro"/>
</dbReference>
<evidence type="ECO:0000256" key="6">
    <source>
        <dbReference type="ARBA" id="ARBA00023180"/>
    </source>
</evidence>
<dbReference type="SUPFAM" id="SSF53649">
    <property type="entry name" value="Alkaline phosphatase-like"/>
    <property type="match status" value="1"/>
</dbReference>
<comment type="similarity">
    <text evidence="2">Belongs to the sulfatase family.</text>
</comment>
<dbReference type="Gene3D" id="3.40.720.10">
    <property type="entry name" value="Alkaline Phosphatase, subunit A"/>
    <property type="match status" value="1"/>
</dbReference>
<reference evidence="9" key="2">
    <citation type="submission" date="2021-09" db="EMBL/GenBank/DDBJ databases">
        <authorList>
            <person name="Jia N."/>
            <person name="Wang J."/>
            <person name="Shi W."/>
            <person name="Du L."/>
            <person name="Sun Y."/>
            <person name="Zhan W."/>
            <person name="Jiang J."/>
            <person name="Wang Q."/>
            <person name="Zhang B."/>
            <person name="Ji P."/>
            <person name="Sakyi L.B."/>
            <person name="Cui X."/>
            <person name="Yuan T."/>
            <person name="Jiang B."/>
            <person name="Yang W."/>
            <person name="Lam T.T.-Y."/>
            <person name="Chang Q."/>
            <person name="Ding S."/>
            <person name="Wang X."/>
            <person name="Zhu J."/>
            <person name="Ruan X."/>
            <person name="Zhao L."/>
            <person name="Wei J."/>
            <person name="Que T."/>
            <person name="Du C."/>
            <person name="Cheng J."/>
            <person name="Dai P."/>
            <person name="Han X."/>
            <person name="Huang E."/>
            <person name="Gao Y."/>
            <person name="Liu J."/>
            <person name="Shao H."/>
            <person name="Ye R."/>
            <person name="Li L."/>
            <person name="Wei W."/>
            <person name="Wang X."/>
            <person name="Wang C."/>
            <person name="Huo Q."/>
            <person name="Li W."/>
            <person name="Guo W."/>
            <person name="Chen H."/>
            <person name="Chen S."/>
            <person name="Zhou L."/>
            <person name="Zhou L."/>
            <person name="Ni X."/>
            <person name="Tian J."/>
            <person name="Zhou Y."/>
            <person name="Sheng Y."/>
            <person name="Liu T."/>
            <person name="Pan Y."/>
            <person name="Xia L."/>
            <person name="Li J."/>
            <person name="Zhao F."/>
            <person name="Cao W."/>
        </authorList>
    </citation>
    <scope>NUCLEOTIDE SEQUENCE</scope>
    <source>
        <strain evidence="9">Rsan-2018</strain>
        <tissue evidence="9">Larvae</tissue>
    </source>
</reference>
<evidence type="ECO:0000256" key="3">
    <source>
        <dbReference type="ARBA" id="ARBA00022723"/>
    </source>
</evidence>
<keyword evidence="6" id="KW-0325">Glycoprotein</keyword>
<accession>A0A9D4SZT0</accession>
<keyword evidence="5" id="KW-0106">Calcium</keyword>
<dbReference type="InterPro" id="IPR017850">
    <property type="entry name" value="Alkaline_phosphatase_core_sf"/>
</dbReference>
<dbReference type="InterPro" id="IPR000917">
    <property type="entry name" value="Sulfatase_N"/>
</dbReference>
<evidence type="ECO:0000256" key="4">
    <source>
        <dbReference type="ARBA" id="ARBA00022801"/>
    </source>
</evidence>
<dbReference type="GO" id="GO:0046872">
    <property type="term" value="F:metal ion binding"/>
    <property type="evidence" value="ECO:0007669"/>
    <property type="project" value="UniProtKB-KW"/>
</dbReference>
<evidence type="ECO:0000256" key="2">
    <source>
        <dbReference type="ARBA" id="ARBA00008779"/>
    </source>
</evidence>
<dbReference type="PANTHER" id="PTHR10342">
    <property type="entry name" value="ARYLSULFATASE"/>
    <property type="match status" value="1"/>
</dbReference>
<evidence type="ECO:0000256" key="5">
    <source>
        <dbReference type="ARBA" id="ARBA00022837"/>
    </source>
</evidence>
<comment type="cofactor">
    <cofactor evidence="1">
        <name>Ca(2+)</name>
        <dbReference type="ChEBI" id="CHEBI:29108"/>
    </cofactor>
</comment>
<proteinExistence type="inferred from homology"/>
<dbReference type="InterPro" id="IPR024607">
    <property type="entry name" value="Sulfatase_CS"/>
</dbReference>
<dbReference type="PANTHER" id="PTHR10342:SF273">
    <property type="entry name" value="RE14504P"/>
    <property type="match status" value="1"/>
</dbReference>
<sequence length="331" mass="36863">MWPSRRKQPHIVFILADDLGWNDVSYHGSHHIRTPNIDALAWNGVRFDRRYYQPLCSPSRSALMTGRYPIHTGLQHGIIGQSEPRGLSLHFKLLPEWLNELGYSFYMVGKWHLGFYKSEFTPTKRGFSSHVGSWGGFVDYYTHDRGTAPEEAKVFIPVLDDEFHEGHNLGAEDTRSSLSSEINAEGRGADTGREQSFPPSISNSATLPEPRTTFAQVPAPLVSCPPFAKVPEEPMTHTSDTTVLSDPPEPLLLLGEHSLTECAPTHHMFSDKVLRDKRKNVALSITPEPIEIIPSIPNKPAVEPPAKAPGVSFQMLFRQASLAVPRLPLSS</sequence>
<dbReference type="PROSITE" id="PS00523">
    <property type="entry name" value="SULFATASE_1"/>
    <property type="match status" value="1"/>
</dbReference>
<dbReference type="AlphaFoldDB" id="A0A9D4SZT0"/>
<evidence type="ECO:0000256" key="1">
    <source>
        <dbReference type="ARBA" id="ARBA00001913"/>
    </source>
</evidence>
<keyword evidence="4" id="KW-0378">Hydrolase</keyword>
<organism evidence="9 10">
    <name type="scientific">Rhipicephalus sanguineus</name>
    <name type="common">Brown dog tick</name>
    <name type="synonym">Ixodes sanguineus</name>
    <dbReference type="NCBI Taxonomy" id="34632"/>
    <lineage>
        <taxon>Eukaryota</taxon>
        <taxon>Metazoa</taxon>
        <taxon>Ecdysozoa</taxon>
        <taxon>Arthropoda</taxon>
        <taxon>Chelicerata</taxon>
        <taxon>Arachnida</taxon>
        <taxon>Acari</taxon>
        <taxon>Parasitiformes</taxon>
        <taxon>Ixodida</taxon>
        <taxon>Ixodoidea</taxon>
        <taxon>Ixodidae</taxon>
        <taxon>Rhipicephalinae</taxon>
        <taxon>Rhipicephalus</taxon>
        <taxon>Rhipicephalus</taxon>
    </lineage>
</organism>
<dbReference type="EMBL" id="JABSTV010001249">
    <property type="protein sequence ID" value="KAH7962654.1"/>
    <property type="molecule type" value="Genomic_DNA"/>
</dbReference>
<dbReference type="Pfam" id="PF00884">
    <property type="entry name" value="Sulfatase"/>
    <property type="match status" value="1"/>
</dbReference>
<reference evidence="9" key="1">
    <citation type="journal article" date="2020" name="Cell">
        <title>Large-Scale Comparative Analyses of Tick Genomes Elucidate Their Genetic Diversity and Vector Capacities.</title>
        <authorList>
            <consortium name="Tick Genome and Microbiome Consortium (TIGMIC)"/>
            <person name="Jia N."/>
            <person name="Wang J."/>
            <person name="Shi W."/>
            <person name="Du L."/>
            <person name="Sun Y."/>
            <person name="Zhan W."/>
            <person name="Jiang J.F."/>
            <person name="Wang Q."/>
            <person name="Zhang B."/>
            <person name="Ji P."/>
            <person name="Bell-Sakyi L."/>
            <person name="Cui X.M."/>
            <person name="Yuan T.T."/>
            <person name="Jiang B.G."/>
            <person name="Yang W.F."/>
            <person name="Lam T.T."/>
            <person name="Chang Q.C."/>
            <person name="Ding S.J."/>
            <person name="Wang X.J."/>
            <person name="Zhu J.G."/>
            <person name="Ruan X.D."/>
            <person name="Zhao L."/>
            <person name="Wei J.T."/>
            <person name="Ye R.Z."/>
            <person name="Que T.C."/>
            <person name="Du C.H."/>
            <person name="Zhou Y.H."/>
            <person name="Cheng J.X."/>
            <person name="Dai P.F."/>
            <person name="Guo W.B."/>
            <person name="Han X.H."/>
            <person name="Huang E.J."/>
            <person name="Li L.F."/>
            <person name="Wei W."/>
            <person name="Gao Y.C."/>
            <person name="Liu J.Z."/>
            <person name="Shao H.Z."/>
            <person name="Wang X."/>
            <person name="Wang C.C."/>
            <person name="Yang T.C."/>
            <person name="Huo Q.B."/>
            <person name="Li W."/>
            <person name="Chen H.Y."/>
            <person name="Chen S.E."/>
            <person name="Zhou L.G."/>
            <person name="Ni X.B."/>
            <person name="Tian J.H."/>
            <person name="Sheng Y."/>
            <person name="Liu T."/>
            <person name="Pan Y.S."/>
            <person name="Xia L.Y."/>
            <person name="Li J."/>
            <person name="Zhao F."/>
            <person name="Cao W.C."/>
        </authorList>
    </citation>
    <scope>NUCLEOTIDE SEQUENCE</scope>
    <source>
        <strain evidence="9">Rsan-2018</strain>
    </source>
</reference>
<name>A0A9D4SZT0_RHISA</name>
<dbReference type="Proteomes" id="UP000821837">
    <property type="component" value="Chromosome 3"/>
</dbReference>
<dbReference type="InterPro" id="IPR047115">
    <property type="entry name" value="ARSB"/>
</dbReference>